<dbReference type="EMBL" id="SRLO01000001">
    <property type="protein sequence ID" value="TNN89688.1"/>
    <property type="molecule type" value="Genomic_DNA"/>
</dbReference>
<feature type="region of interest" description="Disordered" evidence="1">
    <location>
        <begin position="130"/>
        <end position="154"/>
    </location>
</feature>
<proteinExistence type="predicted"/>
<gene>
    <name evidence="2" type="ORF">EYF80_000291</name>
</gene>
<evidence type="ECO:0000313" key="3">
    <source>
        <dbReference type="Proteomes" id="UP000314294"/>
    </source>
</evidence>
<protein>
    <submittedName>
        <fullName evidence="2">Uncharacterized protein</fullName>
    </submittedName>
</protein>
<evidence type="ECO:0000256" key="1">
    <source>
        <dbReference type="SAM" id="MobiDB-lite"/>
    </source>
</evidence>
<name>A0A4Z2JJ70_9TELE</name>
<dbReference type="AlphaFoldDB" id="A0A4Z2JJ70"/>
<sequence length="154" mass="17532">MQENMRQTGGYLRIHTVRFQKTRVTRARVMLVFLITSLMVKGMSAQMTKAQKELEELISNKSPEVQVLMPWVLSYLERHYQMTPLQNISESLVTREARDLSGKGPNPTVTITRVETFLGKAVQLPCQCPEEYSGTGTPRVEWEDSQGRNTGGDR</sequence>
<keyword evidence="3" id="KW-1185">Reference proteome</keyword>
<accession>A0A4Z2JJ70</accession>
<dbReference type="Proteomes" id="UP000314294">
    <property type="component" value="Unassembled WGS sequence"/>
</dbReference>
<organism evidence="2 3">
    <name type="scientific">Liparis tanakae</name>
    <name type="common">Tanaka's snailfish</name>
    <dbReference type="NCBI Taxonomy" id="230148"/>
    <lineage>
        <taxon>Eukaryota</taxon>
        <taxon>Metazoa</taxon>
        <taxon>Chordata</taxon>
        <taxon>Craniata</taxon>
        <taxon>Vertebrata</taxon>
        <taxon>Euteleostomi</taxon>
        <taxon>Actinopterygii</taxon>
        <taxon>Neopterygii</taxon>
        <taxon>Teleostei</taxon>
        <taxon>Neoteleostei</taxon>
        <taxon>Acanthomorphata</taxon>
        <taxon>Eupercaria</taxon>
        <taxon>Perciformes</taxon>
        <taxon>Cottioidei</taxon>
        <taxon>Cottales</taxon>
        <taxon>Liparidae</taxon>
        <taxon>Liparis</taxon>
    </lineage>
</organism>
<reference evidence="2 3" key="1">
    <citation type="submission" date="2019-03" db="EMBL/GenBank/DDBJ databases">
        <title>First draft genome of Liparis tanakae, snailfish: a comprehensive survey of snailfish specific genes.</title>
        <authorList>
            <person name="Kim W."/>
            <person name="Song I."/>
            <person name="Jeong J.-H."/>
            <person name="Kim D."/>
            <person name="Kim S."/>
            <person name="Ryu S."/>
            <person name="Song J.Y."/>
            <person name="Lee S.K."/>
        </authorList>
    </citation>
    <scope>NUCLEOTIDE SEQUENCE [LARGE SCALE GENOMIC DNA]</scope>
    <source>
        <tissue evidence="2">Muscle</tissue>
    </source>
</reference>
<comment type="caution">
    <text evidence="2">The sequence shown here is derived from an EMBL/GenBank/DDBJ whole genome shotgun (WGS) entry which is preliminary data.</text>
</comment>
<feature type="compositionally biased region" description="Basic and acidic residues" evidence="1">
    <location>
        <begin position="140"/>
        <end position="154"/>
    </location>
</feature>
<evidence type="ECO:0000313" key="2">
    <source>
        <dbReference type="EMBL" id="TNN89688.1"/>
    </source>
</evidence>